<feature type="region of interest" description="Disordered" evidence="1">
    <location>
        <begin position="258"/>
        <end position="279"/>
    </location>
</feature>
<comment type="caution">
    <text evidence="2">The sequence shown here is derived from an EMBL/GenBank/DDBJ whole genome shotgun (WGS) entry which is preliminary data.</text>
</comment>
<accession>A0AAD4LG56</accession>
<name>A0AAD4LG56_9AGAM</name>
<dbReference type="EMBL" id="JAKELL010000028">
    <property type="protein sequence ID" value="KAH8991012.1"/>
    <property type="molecule type" value="Genomic_DNA"/>
</dbReference>
<dbReference type="Proteomes" id="UP001201163">
    <property type="component" value="Unassembled WGS sequence"/>
</dbReference>
<evidence type="ECO:0000313" key="3">
    <source>
        <dbReference type="Proteomes" id="UP001201163"/>
    </source>
</evidence>
<dbReference type="AlphaFoldDB" id="A0AAD4LG56"/>
<evidence type="ECO:0000256" key="1">
    <source>
        <dbReference type="SAM" id="MobiDB-lite"/>
    </source>
</evidence>
<feature type="region of interest" description="Disordered" evidence="1">
    <location>
        <begin position="199"/>
        <end position="218"/>
    </location>
</feature>
<proteinExistence type="predicted"/>
<keyword evidence="3" id="KW-1185">Reference proteome</keyword>
<sequence>MIKFSEPEPSLFPRCKVADHHPDSTPRIHDDSASAALALTVPHGNAAPAHVSRPDVPSLSIPAPRRVEEGFTDVLPLDKDSYVPGSFHPAHHAVVENVPSTPQDQVTARVIQDGVDTPAVTVHFLAQEPSASTPPATLKASTSPPGAVAIPHTVHRRTADPDIPSSLTPAPVLGDIPPTESHLSMPALATSFVSPPRLTSASDLGTATEGGGNPKAALHNERGALEQPPAIQENSMASRDLPPLSSVTDVAIADPSWHSLDAEHTGDHPPYPSNEYDIV</sequence>
<reference evidence="2" key="1">
    <citation type="submission" date="2022-01" db="EMBL/GenBank/DDBJ databases">
        <title>Comparative genomics reveals a dynamic genome evolution in the ectomycorrhizal milk-cap (Lactarius) mushrooms.</title>
        <authorList>
            <consortium name="DOE Joint Genome Institute"/>
            <person name="Lebreton A."/>
            <person name="Tang N."/>
            <person name="Kuo A."/>
            <person name="LaButti K."/>
            <person name="Drula E."/>
            <person name="Barry K."/>
            <person name="Clum A."/>
            <person name="Lipzen A."/>
            <person name="Mousain D."/>
            <person name="Ng V."/>
            <person name="Wang R."/>
            <person name="Wang X."/>
            <person name="Dai Y."/>
            <person name="Henrissat B."/>
            <person name="Grigoriev I.V."/>
            <person name="Guerin-Laguette A."/>
            <person name="Yu F."/>
            <person name="Martin F.M."/>
        </authorList>
    </citation>
    <scope>NUCLEOTIDE SEQUENCE</scope>
    <source>
        <strain evidence="2">QP</strain>
    </source>
</reference>
<protein>
    <submittedName>
        <fullName evidence="2">Uncharacterized protein</fullName>
    </submittedName>
</protein>
<evidence type="ECO:0000313" key="2">
    <source>
        <dbReference type="EMBL" id="KAH8991012.1"/>
    </source>
</evidence>
<gene>
    <name evidence="2" type="ORF">EDB92DRAFT_706892</name>
</gene>
<organism evidence="2 3">
    <name type="scientific">Lactarius akahatsu</name>
    <dbReference type="NCBI Taxonomy" id="416441"/>
    <lineage>
        <taxon>Eukaryota</taxon>
        <taxon>Fungi</taxon>
        <taxon>Dikarya</taxon>
        <taxon>Basidiomycota</taxon>
        <taxon>Agaricomycotina</taxon>
        <taxon>Agaricomycetes</taxon>
        <taxon>Russulales</taxon>
        <taxon>Russulaceae</taxon>
        <taxon>Lactarius</taxon>
    </lineage>
</organism>